<sequence length="73" mass="7803">MLSINIAEVTGPVPPGTGVIAPAFSFTASKSTHLDPEEVSKNLHLDKKKGYSNTAQELVELANSVIHPKAIYE</sequence>
<evidence type="ECO:0000313" key="1">
    <source>
        <dbReference type="EMBL" id="GAI52773.1"/>
    </source>
</evidence>
<gene>
    <name evidence="1" type="ORF">S06H3_56471</name>
</gene>
<comment type="caution">
    <text evidence="1">The sequence shown here is derived from an EMBL/GenBank/DDBJ whole genome shotgun (WGS) entry which is preliminary data.</text>
</comment>
<dbReference type="EMBL" id="BARV01036323">
    <property type="protein sequence ID" value="GAI52773.1"/>
    <property type="molecule type" value="Genomic_DNA"/>
</dbReference>
<reference evidence="1" key="1">
    <citation type="journal article" date="2014" name="Front. Microbiol.">
        <title>High frequency of phylogenetically diverse reductive dehalogenase-homologous genes in deep subseafloor sedimentary metagenomes.</title>
        <authorList>
            <person name="Kawai M."/>
            <person name="Futagami T."/>
            <person name="Toyoda A."/>
            <person name="Takaki Y."/>
            <person name="Nishi S."/>
            <person name="Hori S."/>
            <person name="Arai W."/>
            <person name="Tsubouchi T."/>
            <person name="Morono Y."/>
            <person name="Uchiyama I."/>
            <person name="Ito T."/>
            <person name="Fujiyama A."/>
            <person name="Inagaki F."/>
            <person name="Takami H."/>
        </authorList>
    </citation>
    <scope>NUCLEOTIDE SEQUENCE</scope>
    <source>
        <strain evidence="1">Expedition CK06-06</strain>
    </source>
</reference>
<feature type="non-terminal residue" evidence="1">
    <location>
        <position position="73"/>
    </location>
</feature>
<proteinExistence type="predicted"/>
<protein>
    <submittedName>
        <fullName evidence="1">Uncharacterized protein</fullName>
    </submittedName>
</protein>
<accession>X1PA97</accession>
<organism evidence="1">
    <name type="scientific">marine sediment metagenome</name>
    <dbReference type="NCBI Taxonomy" id="412755"/>
    <lineage>
        <taxon>unclassified sequences</taxon>
        <taxon>metagenomes</taxon>
        <taxon>ecological metagenomes</taxon>
    </lineage>
</organism>
<dbReference type="AlphaFoldDB" id="X1PA97"/>
<name>X1PA97_9ZZZZ</name>